<dbReference type="RefSeq" id="WP_023160732.1">
    <property type="nucleotide sequence ID" value="NZ_CGBR01000005.1"/>
</dbReference>
<feature type="region of interest" description="Disordered" evidence="1">
    <location>
        <begin position="1"/>
        <end position="21"/>
    </location>
</feature>
<reference evidence="3 4" key="1">
    <citation type="submission" date="2015-03" db="EMBL/GenBank/DDBJ databases">
        <authorList>
            <person name="Murphy D."/>
        </authorList>
    </citation>
    <scope>NUCLEOTIDE SEQUENCE [LARGE SCALE GENOMIC DNA]</scope>
    <source>
        <strain evidence="3 4">IP26249</strain>
    </source>
</reference>
<dbReference type="Proteomes" id="UP000048841">
    <property type="component" value="Unassembled WGS sequence"/>
</dbReference>
<organism evidence="3 4">
    <name type="scientific">Yersinia enterocolitica</name>
    <dbReference type="NCBI Taxonomy" id="630"/>
    <lineage>
        <taxon>Bacteria</taxon>
        <taxon>Pseudomonadati</taxon>
        <taxon>Pseudomonadota</taxon>
        <taxon>Gammaproteobacteria</taxon>
        <taxon>Enterobacterales</taxon>
        <taxon>Yersiniaceae</taxon>
        <taxon>Yersinia</taxon>
    </lineage>
</organism>
<dbReference type="SUPFAM" id="SSF47413">
    <property type="entry name" value="lambda repressor-like DNA-binding domains"/>
    <property type="match status" value="1"/>
</dbReference>
<evidence type="ECO:0000313" key="4">
    <source>
        <dbReference type="Proteomes" id="UP000048841"/>
    </source>
</evidence>
<gene>
    <name evidence="3" type="ORF">ERS137941_01167</name>
</gene>
<dbReference type="CDD" id="cd00093">
    <property type="entry name" value="HTH_XRE"/>
    <property type="match status" value="1"/>
</dbReference>
<name>A0A0H5GJV5_YEREN</name>
<dbReference type="InterPro" id="IPR001387">
    <property type="entry name" value="Cro/C1-type_HTH"/>
</dbReference>
<dbReference type="Pfam" id="PF01381">
    <property type="entry name" value="HTH_3"/>
    <property type="match status" value="1"/>
</dbReference>
<sequence length="192" mass="21320">MAGSNTEKHTDNDKSTGHTFSERGITRFGERLTQVINGESYKSFAKKCEMSDKAIRDYVSGKTYPALDRIAHIAKVAGCSFEWLATGINPQVLAVDAIQGVKSIDESDWSQTQKDLSNILSRLTEDEQEKIIQHIIKNGTNSLIPEESNQRAMAIASLVVSLSDKDQREILHLIETKKLGSLLDNTLKSNKI</sequence>
<evidence type="ECO:0000259" key="2">
    <source>
        <dbReference type="PROSITE" id="PS50943"/>
    </source>
</evidence>
<accession>A0A0H5GJV5</accession>
<evidence type="ECO:0000313" key="3">
    <source>
        <dbReference type="EMBL" id="CFQ57486.1"/>
    </source>
</evidence>
<dbReference type="GO" id="GO:0003677">
    <property type="term" value="F:DNA binding"/>
    <property type="evidence" value="ECO:0007669"/>
    <property type="project" value="InterPro"/>
</dbReference>
<dbReference type="EMBL" id="CGBR01000005">
    <property type="protein sequence ID" value="CFQ57486.1"/>
    <property type="molecule type" value="Genomic_DNA"/>
</dbReference>
<evidence type="ECO:0000256" key="1">
    <source>
        <dbReference type="SAM" id="MobiDB-lite"/>
    </source>
</evidence>
<dbReference type="Gene3D" id="1.10.260.40">
    <property type="entry name" value="lambda repressor-like DNA-binding domains"/>
    <property type="match status" value="1"/>
</dbReference>
<dbReference type="InterPro" id="IPR010982">
    <property type="entry name" value="Lambda_DNA-bd_dom_sf"/>
</dbReference>
<dbReference type="PROSITE" id="PS50943">
    <property type="entry name" value="HTH_CROC1"/>
    <property type="match status" value="1"/>
</dbReference>
<dbReference type="AlphaFoldDB" id="A0A0H5GJV5"/>
<proteinExistence type="predicted"/>
<protein>
    <recommendedName>
        <fullName evidence="2">HTH cro/C1-type domain-containing protein</fullName>
    </recommendedName>
</protein>
<feature type="domain" description="HTH cro/C1-type" evidence="2">
    <location>
        <begin position="44"/>
        <end position="84"/>
    </location>
</feature>